<evidence type="ECO:0000259" key="6">
    <source>
        <dbReference type="Pfam" id="PF04234"/>
    </source>
</evidence>
<reference evidence="8" key="1">
    <citation type="journal article" date="2019" name="Int. J. Syst. Evol. Microbiol.">
        <title>The Global Catalogue of Microorganisms (GCM) 10K type strain sequencing project: providing services to taxonomists for standard genome sequencing and annotation.</title>
        <authorList>
            <consortium name="The Broad Institute Genomics Platform"/>
            <consortium name="The Broad Institute Genome Sequencing Center for Infectious Disease"/>
            <person name="Wu L."/>
            <person name="Ma J."/>
        </authorList>
    </citation>
    <scope>NUCLEOTIDE SEQUENCE [LARGE SCALE GENOMIC DNA]</scope>
    <source>
        <strain evidence="8">CCM 7044</strain>
    </source>
</reference>
<evidence type="ECO:0000256" key="4">
    <source>
        <dbReference type="ARBA" id="ARBA00023008"/>
    </source>
</evidence>
<dbReference type="Proteomes" id="UP001597479">
    <property type="component" value="Unassembled WGS sequence"/>
</dbReference>
<proteinExistence type="predicted"/>
<feature type="domain" description="CopC" evidence="6">
    <location>
        <begin position="30"/>
        <end position="125"/>
    </location>
</feature>
<evidence type="ECO:0000313" key="7">
    <source>
        <dbReference type="EMBL" id="MFD2797106.1"/>
    </source>
</evidence>
<keyword evidence="8" id="KW-1185">Reference proteome</keyword>
<comment type="subcellular location">
    <subcellularLocation>
        <location evidence="1">Cell envelope</location>
    </subcellularLocation>
</comment>
<dbReference type="InterPro" id="IPR014755">
    <property type="entry name" value="Cu-Rt/internalin_Ig-like"/>
</dbReference>
<dbReference type="PANTHER" id="PTHR34820">
    <property type="entry name" value="INNER MEMBRANE PROTEIN YEBZ"/>
    <property type="match status" value="1"/>
</dbReference>
<dbReference type="SUPFAM" id="SSF81296">
    <property type="entry name" value="E set domains"/>
    <property type="match status" value="1"/>
</dbReference>
<protein>
    <submittedName>
        <fullName evidence="7">Copper resistance protein CopC</fullName>
    </submittedName>
</protein>
<keyword evidence="2" id="KW-0479">Metal-binding</keyword>
<dbReference type="RefSeq" id="WP_377189856.1">
    <property type="nucleotide sequence ID" value="NZ_JBHUOG010000002.1"/>
</dbReference>
<dbReference type="PANTHER" id="PTHR34820:SF4">
    <property type="entry name" value="INNER MEMBRANE PROTEIN YEBZ"/>
    <property type="match status" value="1"/>
</dbReference>
<keyword evidence="4" id="KW-0186">Copper</keyword>
<evidence type="ECO:0000256" key="1">
    <source>
        <dbReference type="ARBA" id="ARBA00004196"/>
    </source>
</evidence>
<dbReference type="InterPro" id="IPR032694">
    <property type="entry name" value="CopC/D"/>
</dbReference>
<evidence type="ECO:0000313" key="8">
    <source>
        <dbReference type="Proteomes" id="UP001597479"/>
    </source>
</evidence>
<dbReference type="EMBL" id="JBHUOG010000002">
    <property type="protein sequence ID" value="MFD2797106.1"/>
    <property type="molecule type" value="Genomic_DNA"/>
</dbReference>
<evidence type="ECO:0000256" key="2">
    <source>
        <dbReference type="ARBA" id="ARBA00022723"/>
    </source>
</evidence>
<evidence type="ECO:0000256" key="5">
    <source>
        <dbReference type="SAM" id="MobiDB-lite"/>
    </source>
</evidence>
<dbReference type="Gene3D" id="2.60.40.1220">
    <property type="match status" value="1"/>
</dbReference>
<organism evidence="7 8">
    <name type="scientific">Promicromonospora vindobonensis</name>
    <dbReference type="NCBI Taxonomy" id="195748"/>
    <lineage>
        <taxon>Bacteria</taxon>
        <taxon>Bacillati</taxon>
        <taxon>Actinomycetota</taxon>
        <taxon>Actinomycetes</taxon>
        <taxon>Micrococcales</taxon>
        <taxon>Promicromonosporaceae</taxon>
        <taxon>Promicromonospora</taxon>
    </lineage>
</organism>
<evidence type="ECO:0000256" key="3">
    <source>
        <dbReference type="ARBA" id="ARBA00022729"/>
    </source>
</evidence>
<feature type="region of interest" description="Disordered" evidence="5">
    <location>
        <begin position="175"/>
        <end position="194"/>
    </location>
</feature>
<dbReference type="Pfam" id="PF04234">
    <property type="entry name" value="CopC"/>
    <property type="match status" value="1"/>
</dbReference>
<name>A0ABW5W1C9_9MICO</name>
<dbReference type="InterPro" id="IPR014756">
    <property type="entry name" value="Ig_E-set"/>
</dbReference>
<gene>
    <name evidence="7" type="ORF">ACFS27_26345</name>
</gene>
<sequence>MSERIPVGLGLLALVALSVPLLGAVPASAHSSVASAQPSYNQALDGPPASVVLAFTSEIRTDAVTATVVVQDEDDHDWADGALEVTTTGVGQAVDPAMPDGRYQVRWSVVSADGAPLEGSYRFTVGDFPPESNPLNAPLTERRSDWFRAVTHALVGALLGLTTYALWTTYGRKAPTGPAPASANAPPTNNEDNS</sequence>
<dbReference type="InterPro" id="IPR007348">
    <property type="entry name" value="CopC_dom"/>
</dbReference>
<keyword evidence="3" id="KW-0732">Signal</keyword>
<comment type="caution">
    <text evidence="7">The sequence shown here is derived from an EMBL/GenBank/DDBJ whole genome shotgun (WGS) entry which is preliminary data.</text>
</comment>
<accession>A0ABW5W1C9</accession>